<organism evidence="8 9">
    <name type="scientific">Glutamicibacter soli</name>
    <dbReference type="NCBI Taxonomy" id="453836"/>
    <lineage>
        <taxon>Bacteria</taxon>
        <taxon>Bacillati</taxon>
        <taxon>Actinomycetota</taxon>
        <taxon>Actinomycetes</taxon>
        <taxon>Micrococcales</taxon>
        <taxon>Micrococcaceae</taxon>
        <taxon>Glutamicibacter</taxon>
    </lineage>
</organism>
<feature type="transmembrane region" description="Helical" evidence="6">
    <location>
        <begin position="142"/>
        <end position="165"/>
    </location>
</feature>
<feature type="transmembrane region" description="Helical" evidence="6">
    <location>
        <begin position="373"/>
        <end position="395"/>
    </location>
</feature>
<keyword evidence="4 6" id="KW-1133">Transmembrane helix</keyword>
<dbReference type="InterPro" id="IPR036259">
    <property type="entry name" value="MFS_trans_sf"/>
</dbReference>
<keyword evidence="3 6" id="KW-0812">Transmembrane</keyword>
<dbReference type="PANTHER" id="PTHR42718">
    <property type="entry name" value="MAJOR FACILITATOR SUPERFAMILY MULTIDRUG TRANSPORTER MFSC"/>
    <property type="match status" value="1"/>
</dbReference>
<protein>
    <submittedName>
        <fullName evidence="8">MFS transporter</fullName>
    </submittedName>
</protein>
<dbReference type="AlphaFoldDB" id="A0A365YEP8"/>
<feature type="transmembrane region" description="Helical" evidence="6">
    <location>
        <begin position="171"/>
        <end position="193"/>
    </location>
</feature>
<feature type="transmembrane region" description="Helical" evidence="6">
    <location>
        <begin position="20"/>
        <end position="42"/>
    </location>
</feature>
<proteinExistence type="predicted"/>
<evidence type="ECO:0000256" key="5">
    <source>
        <dbReference type="ARBA" id="ARBA00023136"/>
    </source>
</evidence>
<feature type="transmembrane region" description="Helical" evidence="6">
    <location>
        <begin position="348"/>
        <end position="367"/>
    </location>
</feature>
<dbReference type="Gene3D" id="1.20.1720.10">
    <property type="entry name" value="Multidrug resistance protein D"/>
    <property type="match status" value="1"/>
</dbReference>
<evidence type="ECO:0000256" key="2">
    <source>
        <dbReference type="ARBA" id="ARBA00022448"/>
    </source>
</evidence>
<name>A0A365YEP8_9MICC</name>
<dbReference type="PANTHER" id="PTHR42718:SF9">
    <property type="entry name" value="MAJOR FACILITATOR SUPERFAMILY MULTIDRUG TRANSPORTER MFSC"/>
    <property type="match status" value="1"/>
</dbReference>
<feature type="transmembrane region" description="Helical" evidence="6">
    <location>
        <begin position="238"/>
        <end position="255"/>
    </location>
</feature>
<dbReference type="PROSITE" id="PS50850">
    <property type="entry name" value="MFS"/>
    <property type="match status" value="1"/>
</dbReference>
<feature type="transmembrane region" description="Helical" evidence="6">
    <location>
        <begin position="276"/>
        <end position="296"/>
    </location>
</feature>
<evidence type="ECO:0000256" key="3">
    <source>
        <dbReference type="ARBA" id="ARBA00022692"/>
    </source>
</evidence>
<feature type="transmembrane region" description="Helical" evidence="6">
    <location>
        <begin position="416"/>
        <end position="434"/>
    </location>
</feature>
<evidence type="ECO:0000313" key="8">
    <source>
        <dbReference type="EMBL" id="RBM01175.1"/>
    </source>
</evidence>
<dbReference type="InterPro" id="IPR011701">
    <property type="entry name" value="MFS"/>
</dbReference>
<evidence type="ECO:0000256" key="6">
    <source>
        <dbReference type="SAM" id="Phobius"/>
    </source>
</evidence>
<evidence type="ECO:0000256" key="1">
    <source>
        <dbReference type="ARBA" id="ARBA00004651"/>
    </source>
</evidence>
<dbReference type="Pfam" id="PF07690">
    <property type="entry name" value="MFS_1"/>
    <property type="match status" value="1"/>
</dbReference>
<dbReference type="SUPFAM" id="SSF103473">
    <property type="entry name" value="MFS general substrate transporter"/>
    <property type="match status" value="1"/>
</dbReference>
<dbReference type="Proteomes" id="UP000252167">
    <property type="component" value="Unassembled WGS sequence"/>
</dbReference>
<evidence type="ECO:0000256" key="4">
    <source>
        <dbReference type="ARBA" id="ARBA00022989"/>
    </source>
</evidence>
<feature type="transmembrane region" description="Helical" evidence="6">
    <location>
        <begin position="118"/>
        <end position="135"/>
    </location>
</feature>
<evidence type="ECO:0000313" key="9">
    <source>
        <dbReference type="Proteomes" id="UP000252167"/>
    </source>
</evidence>
<dbReference type="InterPro" id="IPR020846">
    <property type="entry name" value="MFS_dom"/>
</dbReference>
<comment type="subcellular location">
    <subcellularLocation>
        <location evidence="1">Cell membrane</location>
        <topology evidence="1">Multi-pass membrane protein</topology>
    </subcellularLocation>
</comment>
<evidence type="ECO:0000259" key="7">
    <source>
        <dbReference type="PROSITE" id="PS50850"/>
    </source>
</evidence>
<accession>A0A365YEP8</accession>
<dbReference type="GO" id="GO:0005886">
    <property type="term" value="C:plasma membrane"/>
    <property type="evidence" value="ECO:0007669"/>
    <property type="project" value="UniProtKB-SubCell"/>
</dbReference>
<dbReference type="EMBL" id="POAF01000004">
    <property type="protein sequence ID" value="RBM01175.1"/>
    <property type="molecule type" value="Genomic_DNA"/>
</dbReference>
<dbReference type="Gene3D" id="1.20.1250.20">
    <property type="entry name" value="MFS general substrate transporter like domains"/>
    <property type="match status" value="1"/>
</dbReference>
<dbReference type="RefSeq" id="WP_052772545.1">
    <property type="nucleotide sequence ID" value="NZ_JBNBOD010000001.1"/>
</dbReference>
<keyword evidence="9" id="KW-1185">Reference proteome</keyword>
<feature type="transmembrane region" description="Helical" evidence="6">
    <location>
        <begin position="86"/>
        <end position="112"/>
    </location>
</feature>
<comment type="caution">
    <text evidence="8">The sequence shown here is derived from an EMBL/GenBank/DDBJ whole genome shotgun (WGS) entry which is preliminary data.</text>
</comment>
<feature type="transmembrane region" description="Helical" evidence="6">
    <location>
        <begin position="316"/>
        <end position="336"/>
    </location>
</feature>
<reference evidence="8 9" key="1">
    <citation type="submission" date="2018-01" db="EMBL/GenBank/DDBJ databases">
        <title>Glutamicibacter soli strain NHPC-3 Whole genome sequence and assembly.</title>
        <authorList>
            <person name="Choudhury P."/>
            <person name="Gupta D."/>
            <person name="Sengupta K."/>
            <person name="Jawed A."/>
            <person name="Sultana N."/>
            <person name="Saha P."/>
        </authorList>
    </citation>
    <scope>NUCLEOTIDE SEQUENCE [LARGE SCALE GENOMIC DNA]</scope>
    <source>
        <strain evidence="8 9">NHPC-3</strain>
    </source>
</reference>
<gene>
    <name evidence="8" type="ORF">C1H84_10370</name>
</gene>
<keyword evidence="5 6" id="KW-0472">Membrane</keyword>
<dbReference type="GO" id="GO:0022857">
    <property type="term" value="F:transmembrane transporter activity"/>
    <property type="evidence" value="ECO:0007669"/>
    <property type="project" value="InterPro"/>
</dbReference>
<feature type="domain" description="Major facilitator superfamily (MFS) profile" evidence="7">
    <location>
        <begin position="20"/>
        <end position="471"/>
    </location>
</feature>
<feature type="transmembrane region" description="Helical" evidence="6">
    <location>
        <begin position="446"/>
        <end position="466"/>
    </location>
</feature>
<feature type="transmembrane region" description="Helical" evidence="6">
    <location>
        <begin position="54"/>
        <end position="74"/>
    </location>
</feature>
<sequence>MASFLDKQQAGATRSSYAKIITVLIATELVGTFESAMIFIALPSLMAEFQTDAATAGWAATSFLLVAAASAAICGRLGDIYGRKKMLVIVLCISVVGSIISFTAGSIIGVIIGRAFQGAAGATLPLGLGIARAGIEKDKVPGAIALVAAVSFIAGAGGSLVAGVLLDLGNWHGLFMVSGILGLIAAVMAMTMLDRSTGLSKDDRRIDYIGGLLFAPAVALVLYGVSNAAAWGITSARTLQFVLGGLALAAIWIWWELRVQNPMINLRLLKTNKMALTQLATAILSVGPLVAAQIIGPMIMLSPAGFGVGLGLSPTMGGLVIFGAASVAFICSPISGKIAAKVGARRSLLIGVVICVIGYGALFWAQYSVLSYIIAINVVFIGTMFAYTAFPNLVAESVPVENTSEGMGINTVTRTIFMGVGTTVTTMALASSTVEGVGVPSESAYTLTYTIVLATSLIGFVVSWLIRDRKNGKRAAGTAAAGNEDLVGAVES</sequence>
<feature type="transmembrane region" description="Helical" evidence="6">
    <location>
        <begin position="205"/>
        <end position="226"/>
    </location>
</feature>
<keyword evidence="2" id="KW-0813">Transport</keyword>